<organism evidence="3 4">
    <name type="scientific">Bartonella raoultii</name>
    <dbReference type="NCBI Taxonomy" id="1457020"/>
    <lineage>
        <taxon>Bacteria</taxon>
        <taxon>Pseudomonadati</taxon>
        <taxon>Pseudomonadota</taxon>
        <taxon>Alphaproteobacteria</taxon>
        <taxon>Hyphomicrobiales</taxon>
        <taxon>Bartonellaceae</taxon>
        <taxon>Bartonella</taxon>
    </lineage>
</organism>
<dbReference type="CDD" id="cd16341">
    <property type="entry name" value="FdhE"/>
    <property type="match status" value="1"/>
</dbReference>
<evidence type="ECO:0000259" key="2">
    <source>
        <dbReference type="Pfam" id="PF24859"/>
    </source>
</evidence>
<dbReference type="PANTHER" id="PTHR37689">
    <property type="entry name" value="PROTEIN FDHE"/>
    <property type="match status" value="1"/>
</dbReference>
<sequence length="292" mass="33514">MHSSPFVILPDPKTLFAKRYARFTDLAKAFPHKEPLLFFAHFCHAQQQSLKRFQDFSVALCRFSTSTSPPFNRSKLLILGFYESVVADFLKRLSHAPLLGPALLPKREESLRNTQQEKDQWRAWGRNLLEQQVPHQQGAEHIVILGALQIIYSLTASQLDTQTLTMEKNNLCPACSGTPSASLIMDWQKNENLRFYSCLYCNTLWYSQNNQCSFCKSPKKQKALPPIRENTEDILLEICEKCEKYSPQFNHHKNPLLDVFADAINIASSDFLQQISSSLKPENFNPFLATNR</sequence>
<keyword evidence="4" id="KW-1185">Reference proteome</keyword>
<dbReference type="RefSeq" id="WP_220716570.1">
    <property type="nucleotide sequence ID" value="NZ_JAIFRO010000001.1"/>
</dbReference>
<dbReference type="Pfam" id="PF24859">
    <property type="entry name" value="FdhE_central"/>
    <property type="match status" value="1"/>
</dbReference>
<dbReference type="Proteomes" id="UP000746918">
    <property type="component" value="Unassembled WGS sequence"/>
</dbReference>
<dbReference type="InterPro" id="IPR056774">
    <property type="entry name" value="FdhE_N"/>
</dbReference>
<name>A0ABS7I3L6_9HYPH</name>
<dbReference type="PANTHER" id="PTHR37689:SF1">
    <property type="entry name" value="PROTEIN FDHE"/>
    <property type="match status" value="1"/>
</dbReference>
<comment type="caution">
    <text evidence="3">The sequence shown here is derived from an EMBL/GenBank/DDBJ whole genome shotgun (WGS) entry which is preliminary data.</text>
</comment>
<dbReference type="InterPro" id="IPR006452">
    <property type="entry name" value="Formate_DH_accessory"/>
</dbReference>
<gene>
    <name evidence="3" type="ORF">K3248_01400</name>
</gene>
<dbReference type="InterPro" id="IPR056797">
    <property type="entry name" value="FdhE_central"/>
</dbReference>
<reference evidence="3 4" key="1">
    <citation type="submission" date="2021-08" db="EMBL/GenBank/DDBJ databases">
        <title>Bartonella raoulti 094 sp. nov.</title>
        <authorList>
            <person name="Zgheib R."/>
            <person name="Hammoud A."/>
        </authorList>
    </citation>
    <scope>NUCLEOTIDE SEQUENCE [LARGE SCALE GENOMIC DNA]</scope>
    <source>
        <strain evidence="3 4">094</strain>
    </source>
</reference>
<dbReference type="Gene3D" id="3.90.1670.10">
    <property type="entry name" value="FdhE-like domain"/>
    <property type="match status" value="1"/>
</dbReference>
<dbReference type="EMBL" id="JAIFRO010000001">
    <property type="protein sequence ID" value="MBX4335266.1"/>
    <property type="molecule type" value="Genomic_DNA"/>
</dbReference>
<evidence type="ECO:0000313" key="3">
    <source>
        <dbReference type="EMBL" id="MBX4335266.1"/>
    </source>
</evidence>
<evidence type="ECO:0000259" key="1">
    <source>
        <dbReference type="Pfam" id="PF04216"/>
    </source>
</evidence>
<protein>
    <submittedName>
        <fullName evidence="3">Formate dehydrogenase accessory protein FdhE</fullName>
    </submittedName>
</protein>
<dbReference type="SUPFAM" id="SSF144020">
    <property type="entry name" value="FdhE-like"/>
    <property type="match status" value="1"/>
</dbReference>
<evidence type="ECO:0000313" key="4">
    <source>
        <dbReference type="Proteomes" id="UP000746918"/>
    </source>
</evidence>
<dbReference type="InterPro" id="IPR024064">
    <property type="entry name" value="FdhE-like_sf"/>
</dbReference>
<proteinExistence type="predicted"/>
<dbReference type="Pfam" id="PF04216">
    <property type="entry name" value="FdhE_N"/>
    <property type="match status" value="1"/>
</dbReference>
<accession>A0ABS7I3L6</accession>
<feature type="domain" description="FdhE N-terminal" evidence="1">
    <location>
        <begin position="5"/>
        <end position="164"/>
    </location>
</feature>
<feature type="domain" description="FdhE central" evidence="2">
    <location>
        <begin position="171"/>
        <end position="206"/>
    </location>
</feature>